<keyword evidence="1" id="KW-0732">Signal</keyword>
<gene>
    <name evidence="2" type="ORF">AMECASPLE_023798</name>
</gene>
<keyword evidence="3" id="KW-1185">Reference proteome</keyword>
<dbReference type="EMBL" id="JAHRIP010030435">
    <property type="protein sequence ID" value="MEQ2292506.1"/>
    <property type="molecule type" value="Genomic_DNA"/>
</dbReference>
<feature type="chain" id="PRO_5046828521" evidence="1">
    <location>
        <begin position="39"/>
        <end position="74"/>
    </location>
</feature>
<evidence type="ECO:0000313" key="2">
    <source>
        <dbReference type="EMBL" id="MEQ2292506.1"/>
    </source>
</evidence>
<comment type="caution">
    <text evidence="2">The sequence shown here is derived from an EMBL/GenBank/DDBJ whole genome shotgun (WGS) entry which is preliminary data.</text>
</comment>
<reference evidence="2 3" key="1">
    <citation type="submission" date="2021-06" db="EMBL/GenBank/DDBJ databases">
        <authorList>
            <person name="Palmer J.M."/>
        </authorList>
    </citation>
    <scope>NUCLEOTIDE SEQUENCE [LARGE SCALE GENOMIC DNA]</scope>
    <source>
        <strain evidence="2 3">AS_MEX2019</strain>
        <tissue evidence="2">Muscle</tissue>
    </source>
</reference>
<feature type="signal peptide" evidence="1">
    <location>
        <begin position="1"/>
        <end position="38"/>
    </location>
</feature>
<evidence type="ECO:0000256" key="1">
    <source>
        <dbReference type="SAM" id="SignalP"/>
    </source>
</evidence>
<dbReference type="Gene3D" id="2.130.10.130">
    <property type="entry name" value="Integrin alpha, N-terminal"/>
    <property type="match status" value="1"/>
</dbReference>
<protein>
    <submittedName>
        <fullName evidence="2">Uncharacterized protein</fullName>
    </submittedName>
</protein>
<proteinExistence type="predicted"/>
<dbReference type="InterPro" id="IPR028994">
    <property type="entry name" value="Integrin_alpha_N"/>
</dbReference>
<organism evidence="2 3">
    <name type="scientific">Ameca splendens</name>
    <dbReference type="NCBI Taxonomy" id="208324"/>
    <lineage>
        <taxon>Eukaryota</taxon>
        <taxon>Metazoa</taxon>
        <taxon>Chordata</taxon>
        <taxon>Craniata</taxon>
        <taxon>Vertebrata</taxon>
        <taxon>Euteleostomi</taxon>
        <taxon>Actinopterygii</taxon>
        <taxon>Neopterygii</taxon>
        <taxon>Teleostei</taxon>
        <taxon>Neoteleostei</taxon>
        <taxon>Acanthomorphata</taxon>
        <taxon>Ovalentaria</taxon>
        <taxon>Atherinomorphae</taxon>
        <taxon>Cyprinodontiformes</taxon>
        <taxon>Goodeidae</taxon>
        <taxon>Ameca</taxon>
    </lineage>
</organism>
<accession>A0ABV0YFG6</accession>
<sequence>MGALPGLSPFYPPRGNRRRRRAAPLLTLVAAVLQLCAAFNLDTEGRAVFTGPRGSYFGYSVEFFGNSSRIPARV</sequence>
<dbReference type="Proteomes" id="UP001469553">
    <property type="component" value="Unassembled WGS sequence"/>
</dbReference>
<name>A0ABV0YFG6_9TELE</name>
<evidence type="ECO:0000313" key="3">
    <source>
        <dbReference type="Proteomes" id="UP001469553"/>
    </source>
</evidence>